<proteinExistence type="predicted"/>
<evidence type="ECO:0000313" key="4">
    <source>
        <dbReference type="Proteomes" id="UP000183077"/>
    </source>
</evidence>
<dbReference type="OrthoDB" id="1191002at2"/>
<dbReference type="RefSeq" id="WP_038987233.1">
    <property type="nucleotide sequence ID" value="NZ_FNYS01000040.1"/>
</dbReference>
<evidence type="ECO:0000313" key="1">
    <source>
        <dbReference type="EMBL" id="KZE82747.1"/>
    </source>
</evidence>
<dbReference type="PROSITE" id="PS51257">
    <property type="entry name" value="PROKAR_LIPOPROTEIN"/>
    <property type="match status" value="1"/>
</dbReference>
<dbReference type="Proteomes" id="UP000183077">
    <property type="component" value="Unassembled WGS sequence"/>
</dbReference>
<reference evidence="2 4" key="2">
    <citation type="submission" date="2016-10" db="EMBL/GenBank/DDBJ databases">
        <authorList>
            <person name="de Groot N.N."/>
        </authorList>
    </citation>
    <scope>NUCLEOTIDE SEQUENCE [LARGE SCALE GENOMIC DNA]</scope>
    <source>
        <strain evidence="2 4">DSM 23048</strain>
    </source>
</reference>
<evidence type="ECO:0000313" key="2">
    <source>
        <dbReference type="EMBL" id="SEJ42563.1"/>
    </source>
</evidence>
<dbReference type="AlphaFoldDB" id="A0A163ZZP2"/>
<gene>
    <name evidence="1" type="ORF">AV926_06470</name>
    <name evidence="2" type="ORF">SAMN04488018_1401</name>
</gene>
<accession>A0A163ZZP2</accession>
<dbReference type="GeneID" id="82258859"/>
<dbReference type="Proteomes" id="UP000076630">
    <property type="component" value="Unassembled WGS sequence"/>
</dbReference>
<dbReference type="EMBL" id="FNYS01000040">
    <property type="protein sequence ID" value="SEJ42563.1"/>
    <property type="molecule type" value="Genomic_DNA"/>
</dbReference>
<protein>
    <submittedName>
        <fullName evidence="1">Uncharacterized protein</fullName>
    </submittedName>
</protein>
<reference evidence="1 3" key="1">
    <citation type="submission" date="2016-01" db="EMBL/GenBank/DDBJ databases">
        <title>Whole genome sequencing of Myroides marinus L41.</title>
        <authorList>
            <person name="Hong K.W."/>
        </authorList>
    </citation>
    <scope>NUCLEOTIDE SEQUENCE [LARGE SCALE GENOMIC DNA]</scope>
    <source>
        <strain evidence="1 3">L41</strain>
    </source>
</reference>
<sequence>MKKFILSFFFATALIGCQTKSNPRMDEEIMLKEELDKIDWTKVDTYPTVDLCDTITDIQLKKECFFDYVTQNLQVRLNQDTITGNFDNLDTLKILVTVQPDSKVKFQLYEIPDSLQGMTKAIDEFLQRQSKDFSVVHPALKRGVPVKSQFVVPVQLNKQ</sequence>
<organism evidence="1 3">
    <name type="scientific">Myroides marinus</name>
    <dbReference type="NCBI Taxonomy" id="703342"/>
    <lineage>
        <taxon>Bacteria</taxon>
        <taxon>Pseudomonadati</taxon>
        <taxon>Bacteroidota</taxon>
        <taxon>Flavobacteriia</taxon>
        <taxon>Flavobacteriales</taxon>
        <taxon>Flavobacteriaceae</taxon>
        <taxon>Myroides</taxon>
    </lineage>
</organism>
<name>A0A163ZZP2_9FLAO</name>
<keyword evidence="3" id="KW-1185">Reference proteome</keyword>
<dbReference type="EMBL" id="LQNU01000043">
    <property type="protein sequence ID" value="KZE82747.1"/>
    <property type="molecule type" value="Genomic_DNA"/>
</dbReference>
<evidence type="ECO:0000313" key="3">
    <source>
        <dbReference type="Proteomes" id="UP000076630"/>
    </source>
</evidence>